<dbReference type="EnsemblMetazoa" id="Aqu2.1.16837_001">
    <property type="protein sequence ID" value="Aqu2.1.16837_001"/>
    <property type="gene ID" value="Aqu2.1.16837"/>
</dbReference>
<dbReference type="OrthoDB" id="8033604at2759"/>
<reference evidence="1" key="1">
    <citation type="submission" date="2017-05" db="UniProtKB">
        <authorList>
            <consortium name="EnsemblMetazoa"/>
        </authorList>
    </citation>
    <scope>IDENTIFICATION</scope>
</reference>
<accession>A0A1X7TPW8</accession>
<sequence>MAKTKLDWDAPLNDHFLERWKKLVKSLEECPAIIVPLVCLSDCNNSDINSYYLLDSSRFVTSKTRVAPTNTPTTPRLEIIGALLLSRLIAMVTRSLSEVISLKDPVCYTYLLYWIYGLDRDWKPFIQNRVEEIRKFVPLSRWKHFVGADNPSDIPSRGISMMELQGNDTWFRGPDWLTNSDTQPYQITEMPEECALELKANERRQTLGLLTTHNENSGISSIIPIQK</sequence>
<dbReference type="AlphaFoldDB" id="A0A1X7TPW8"/>
<name>A0A1X7TPW8_AMPQE</name>
<dbReference type="InterPro" id="IPR008042">
    <property type="entry name" value="Retrotrans_Pao"/>
</dbReference>
<proteinExistence type="predicted"/>
<dbReference type="PANTHER" id="PTHR22955:SF66">
    <property type="entry name" value="INTEGRASE CATALYTIC DOMAIN-CONTAINING PROTEIN"/>
    <property type="match status" value="1"/>
</dbReference>
<organism evidence="1">
    <name type="scientific">Amphimedon queenslandica</name>
    <name type="common">Sponge</name>
    <dbReference type="NCBI Taxonomy" id="400682"/>
    <lineage>
        <taxon>Eukaryota</taxon>
        <taxon>Metazoa</taxon>
        <taxon>Porifera</taxon>
        <taxon>Demospongiae</taxon>
        <taxon>Heteroscleromorpha</taxon>
        <taxon>Haplosclerida</taxon>
        <taxon>Niphatidae</taxon>
        <taxon>Amphimedon</taxon>
    </lineage>
</organism>
<protein>
    <submittedName>
        <fullName evidence="1">Uncharacterized protein</fullName>
    </submittedName>
</protein>
<dbReference type="InParanoid" id="A0A1X7TPW8"/>
<dbReference type="PANTHER" id="PTHR22955">
    <property type="entry name" value="RETROTRANSPOSON"/>
    <property type="match status" value="1"/>
</dbReference>
<evidence type="ECO:0000313" key="1">
    <source>
        <dbReference type="EnsemblMetazoa" id="Aqu2.1.16837_001"/>
    </source>
</evidence>
<dbReference type="Pfam" id="PF05380">
    <property type="entry name" value="Peptidase_A17"/>
    <property type="match status" value="1"/>
</dbReference>